<protein>
    <submittedName>
        <fullName evidence="2">FdtA/QdtA family cupin domain-containing protein</fullName>
    </submittedName>
</protein>
<proteinExistence type="predicted"/>
<accession>A0ABV9PH63</accession>
<dbReference type="SUPFAM" id="SSF51182">
    <property type="entry name" value="RmlC-like cupins"/>
    <property type="match status" value="1"/>
</dbReference>
<dbReference type="InterPro" id="IPR008894">
    <property type="entry name" value="QdtA_cupin_dom"/>
</dbReference>
<dbReference type="EMBL" id="JBHSGV010000006">
    <property type="protein sequence ID" value="MFC4748936.1"/>
    <property type="molecule type" value="Genomic_DNA"/>
</dbReference>
<reference evidence="3" key="1">
    <citation type="journal article" date="2019" name="Int. J. Syst. Evol. Microbiol.">
        <title>The Global Catalogue of Microorganisms (GCM) 10K type strain sequencing project: providing services to taxonomists for standard genome sequencing and annotation.</title>
        <authorList>
            <consortium name="The Broad Institute Genomics Platform"/>
            <consortium name="The Broad Institute Genome Sequencing Center for Infectious Disease"/>
            <person name="Wu L."/>
            <person name="Ma J."/>
        </authorList>
    </citation>
    <scope>NUCLEOTIDE SEQUENCE [LARGE SCALE GENOMIC DNA]</scope>
    <source>
        <strain evidence="3">WYCCWR 13023</strain>
    </source>
</reference>
<feature type="domain" description="Sugar 3,4-ketoisomerase QdtA cupin" evidence="1">
    <location>
        <begin position="6"/>
        <end position="133"/>
    </location>
</feature>
<keyword evidence="3" id="KW-1185">Reference proteome</keyword>
<organism evidence="2 3">
    <name type="scientific">Flavobacterium branchiicola</name>
    <dbReference type="NCBI Taxonomy" id="1114875"/>
    <lineage>
        <taxon>Bacteria</taxon>
        <taxon>Pseudomonadati</taxon>
        <taxon>Bacteroidota</taxon>
        <taxon>Flavobacteriia</taxon>
        <taxon>Flavobacteriales</taxon>
        <taxon>Flavobacteriaceae</taxon>
        <taxon>Flavobacterium</taxon>
    </lineage>
</organism>
<dbReference type="Pfam" id="PF05523">
    <property type="entry name" value="FdtA"/>
    <property type="match status" value="1"/>
</dbReference>
<dbReference type="InterPro" id="IPR011051">
    <property type="entry name" value="RmlC_Cupin_sf"/>
</dbReference>
<gene>
    <name evidence="2" type="ORF">ACFO5S_15890</name>
</gene>
<evidence type="ECO:0000313" key="2">
    <source>
        <dbReference type="EMBL" id="MFC4748936.1"/>
    </source>
</evidence>
<dbReference type="Gene3D" id="2.60.120.10">
    <property type="entry name" value="Jelly Rolls"/>
    <property type="match status" value="1"/>
</dbReference>
<evidence type="ECO:0000313" key="3">
    <source>
        <dbReference type="Proteomes" id="UP001595935"/>
    </source>
</evidence>
<evidence type="ECO:0000259" key="1">
    <source>
        <dbReference type="Pfam" id="PF05523"/>
    </source>
</evidence>
<dbReference type="CDD" id="cd20292">
    <property type="entry name" value="cupin_QdtA-like"/>
    <property type="match status" value="1"/>
</dbReference>
<dbReference type="InterPro" id="IPR014710">
    <property type="entry name" value="RmlC-like_jellyroll"/>
</dbReference>
<comment type="caution">
    <text evidence="2">The sequence shown here is derived from an EMBL/GenBank/DDBJ whole genome shotgun (WGS) entry which is preliminary data.</text>
</comment>
<name>A0ABV9PH63_9FLAO</name>
<sequence>MSNVFNCSVIELPQIQNQSGNITVLDHQENLLPFEVKRIYYLYDVPGGESRGAHAHKELHQLIIAASGSFNVILDDGKVKRSITLNNPNYGLYVPPGIWRDLESFSSGSILLVLASEKYSENDYLRNYKEYLKWKL</sequence>
<dbReference type="Proteomes" id="UP001595935">
    <property type="component" value="Unassembled WGS sequence"/>
</dbReference>
<dbReference type="RefSeq" id="WP_213258876.1">
    <property type="nucleotide sequence ID" value="NZ_JAGYWA010000006.1"/>
</dbReference>